<evidence type="ECO:0000313" key="2">
    <source>
        <dbReference type="Proteomes" id="UP000228979"/>
    </source>
</evidence>
<sequence length="265" mass="30460">MKDYVIIARVAIIPEITTCQIWLAAIKMAEQTRWNRPHYPTKMYSTTGKQLWFKPSTYLKLGNNITSICFNTNVKKLKNRANWYLITAKHNIANRSFLIGLNGIAVSNQGLLSKTIISSSCKSRLDAQLRNSVPGPNQTFYIRILGTGRSHNIESRIYNKGALILGSESLAIDYWSNCFLAAYLVAKILKEEREFCDKPWMGLISTIFWSQKRTKASNVSNSCSSVVLNSRQYPERQRRLLEIQQICENELITGRQVRMPWQIKF</sequence>
<reference evidence="1" key="1">
    <citation type="submission" date="2017-09" db="EMBL/GenBank/DDBJ databases">
        <authorList>
            <person name="Campbell M.A."/>
            <person name="Lukasik P."/>
            <person name="Simon C."/>
            <person name="McCutcheon J.P."/>
        </authorList>
    </citation>
    <scope>NUCLEOTIDE SEQUENCE [LARGE SCALE GENOMIC DNA]</scope>
    <source>
        <strain evidence="1">TRYCRA</strain>
    </source>
</reference>
<dbReference type="Proteomes" id="UP000228979">
    <property type="component" value="Unassembled WGS sequence"/>
</dbReference>
<organism evidence="1 2">
    <name type="scientific">Candidatus Hodgkinia cicadicola</name>
    <dbReference type="NCBI Taxonomy" id="573658"/>
    <lineage>
        <taxon>Bacteria</taxon>
        <taxon>Pseudomonadati</taxon>
        <taxon>Pseudomonadota</taxon>
        <taxon>Alphaproteobacteria</taxon>
        <taxon>Hyphomicrobiales</taxon>
        <taxon>Candidatus Hodgkinia</taxon>
    </lineage>
</organism>
<protein>
    <submittedName>
        <fullName evidence="1">Uncharacterized protein</fullName>
    </submittedName>
</protein>
<accession>A0ABX4MIU6</accession>
<evidence type="ECO:0000313" key="1">
    <source>
        <dbReference type="EMBL" id="PIM95564.1"/>
    </source>
</evidence>
<proteinExistence type="predicted"/>
<gene>
    <name evidence="1" type="ORF">trycra_183</name>
</gene>
<dbReference type="EMBL" id="NXGP01000086">
    <property type="protein sequence ID" value="PIM95564.1"/>
    <property type="molecule type" value="Genomic_DNA"/>
</dbReference>
<comment type="caution">
    <text evidence="1">The sequence shown here is derived from an EMBL/GenBank/DDBJ whole genome shotgun (WGS) entry which is preliminary data.</text>
</comment>
<name>A0ABX4MIU6_9HYPH</name>
<keyword evidence="2" id="KW-1185">Reference proteome</keyword>